<evidence type="ECO:0000256" key="1">
    <source>
        <dbReference type="ARBA" id="ARBA00006486"/>
    </source>
</evidence>
<dbReference type="GO" id="GO:0051539">
    <property type="term" value="F:4 iron, 4 sulfur cluster binding"/>
    <property type="evidence" value="ECO:0007669"/>
    <property type="project" value="UniProtKB-KW"/>
</dbReference>
<dbReference type="Gene3D" id="3.50.30.80">
    <property type="entry name" value="IlvD/EDD C-terminal domain-like"/>
    <property type="match status" value="1"/>
</dbReference>
<dbReference type="AlphaFoldDB" id="A0A948TGJ3"/>
<evidence type="ECO:0000256" key="7">
    <source>
        <dbReference type="ARBA" id="ARBA00023239"/>
    </source>
</evidence>
<dbReference type="PANTHER" id="PTHR43661:SF1">
    <property type="entry name" value="PHOSPHOGLUCONATE DEHYDRATASE"/>
    <property type="match status" value="1"/>
</dbReference>
<dbReference type="PROSITE" id="PS00886">
    <property type="entry name" value="ILVD_EDD_1"/>
    <property type="match status" value="1"/>
</dbReference>
<protein>
    <recommendedName>
        <fullName evidence="9">Phosphogluconate dehydratase</fullName>
        <ecNumber evidence="9">4.2.1.12</ecNumber>
    </recommendedName>
</protein>
<dbReference type="Pfam" id="PF24877">
    <property type="entry name" value="ILV_EDD_C"/>
    <property type="match status" value="1"/>
</dbReference>
<dbReference type="GO" id="GO:0019521">
    <property type="term" value="P:D-gluconate metabolic process"/>
    <property type="evidence" value="ECO:0007669"/>
    <property type="project" value="UniProtKB-KW"/>
</dbReference>
<dbReference type="NCBIfam" id="TIGR01196">
    <property type="entry name" value="edd"/>
    <property type="match status" value="1"/>
</dbReference>
<keyword evidence="3" id="KW-0479">Metal-binding</keyword>
<name>A0A948TGJ3_9GAMM</name>
<evidence type="ECO:0000313" key="13">
    <source>
        <dbReference type="Proteomes" id="UP000733611"/>
    </source>
</evidence>
<evidence type="ECO:0000256" key="3">
    <source>
        <dbReference type="ARBA" id="ARBA00022723"/>
    </source>
</evidence>
<organism evidence="12 13">
    <name type="scientific">Candidatus Anaerobiospirillum pullicola</name>
    <dbReference type="NCBI Taxonomy" id="2838451"/>
    <lineage>
        <taxon>Bacteria</taxon>
        <taxon>Pseudomonadati</taxon>
        <taxon>Pseudomonadota</taxon>
        <taxon>Gammaproteobacteria</taxon>
        <taxon>Aeromonadales</taxon>
        <taxon>Succinivibrionaceae</taxon>
        <taxon>Anaerobiospirillum</taxon>
    </lineage>
</organism>
<feature type="domain" description="Dihydroxy-acid/6-phosphogluconate dehydratase C-terminal" evidence="11">
    <location>
        <begin position="407"/>
        <end position="595"/>
    </location>
</feature>
<reference evidence="12" key="2">
    <citation type="submission" date="2021-04" db="EMBL/GenBank/DDBJ databases">
        <authorList>
            <person name="Gilroy R."/>
        </authorList>
    </citation>
    <scope>NUCLEOTIDE SEQUENCE</scope>
    <source>
        <strain evidence="12">378</strain>
    </source>
</reference>
<dbReference type="PROSITE" id="PS00887">
    <property type="entry name" value="ILVD_EDD_2"/>
    <property type="match status" value="1"/>
</dbReference>
<keyword evidence="4" id="KW-0408">Iron</keyword>
<dbReference type="SUPFAM" id="SSF52016">
    <property type="entry name" value="LeuD/IlvD-like"/>
    <property type="match status" value="1"/>
</dbReference>
<dbReference type="GO" id="GO:0005829">
    <property type="term" value="C:cytosol"/>
    <property type="evidence" value="ECO:0007669"/>
    <property type="project" value="TreeGrafter"/>
</dbReference>
<dbReference type="InterPro" id="IPR004786">
    <property type="entry name" value="6-phosphgluc_deHydtase"/>
</dbReference>
<evidence type="ECO:0000259" key="11">
    <source>
        <dbReference type="Pfam" id="PF24877"/>
    </source>
</evidence>
<dbReference type="GO" id="GO:0009255">
    <property type="term" value="P:Entner-Doudoroff pathway through 6-phosphogluconate"/>
    <property type="evidence" value="ECO:0007669"/>
    <property type="project" value="UniProtKB-UniRule"/>
</dbReference>
<evidence type="ECO:0000259" key="10">
    <source>
        <dbReference type="Pfam" id="PF00920"/>
    </source>
</evidence>
<dbReference type="Proteomes" id="UP000733611">
    <property type="component" value="Unassembled WGS sequence"/>
</dbReference>
<gene>
    <name evidence="12" type="primary">edd</name>
    <name evidence="12" type="ORF">H9847_06130</name>
</gene>
<proteinExistence type="inferred from homology"/>
<evidence type="ECO:0000313" key="12">
    <source>
        <dbReference type="EMBL" id="MBU3844430.1"/>
    </source>
</evidence>
<feature type="domain" description="Dihydroxy-acid/6-phosphogluconate dehydratase N-terminal" evidence="10">
    <location>
        <begin position="66"/>
        <end position="377"/>
    </location>
</feature>
<keyword evidence="2" id="KW-0004">4Fe-4S</keyword>
<reference evidence="12" key="1">
    <citation type="journal article" date="2021" name="PeerJ">
        <title>Extensive microbial diversity within the chicken gut microbiome revealed by metagenomics and culture.</title>
        <authorList>
            <person name="Gilroy R."/>
            <person name="Ravi A."/>
            <person name="Getino M."/>
            <person name="Pursley I."/>
            <person name="Horton D.L."/>
            <person name="Alikhan N.F."/>
            <person name="Baker D."/>
            <person name="Gharbi K."/>
            <person name="Hall N."/>
            <person name="Watson M."/>
            <person name="Adriaenssens E.M."/>
            <person name="Foster-Nyarko E."/>
            <person name="Jarju S."/>
            <person name="Secka A."/>
            <person name="Antonio M."/>
            <person name="Oren A."/>
            <person name="Chaudhuri R.R."/>
            <person name="La Ragione R."/>
            <person name="Hildebrand F."/>
            <person name="Pallen M.J."/>
        </authorList>
    </citation>
    <scope>NUCLEOTIDE SEQUENCE</scope>
    <source>
        <strain evidence="12">378</strain>
    </source>
</reference>
<dbReference type="SUPFAM" id="SSF143975">
    <property type="entry name" value="IlvD/EDD N-terminal domain-like"/>
    <property type="match status" value="1"/>
</dbReference>
<evidence type="ECO:0000256" key="8">
    <source>
        <dbReference type="ARBA" id="ARBA00023277"/>
    </source>
</evidence>
<dbReference type="PANTHER" id="PTHR43661">
    <property type="entry name" value="D-XYLONATE DEHYDRATASE"/>
    <property type="match status" value="1"/>
</dbReference>
<evidence type="ECO:0000256" key="5">
    <source>
        <dbReference type="ARBA" id="ARBA00023014"/>
    </source>
</evidence>
<sequence length="599" mass="63711">MLNSVVAKVTQNLEERSKAGREAYLRMIGEQEKLGRARNLLTCSNLAHAAAGTSGADKDDVVGCAKANVGIVSAYNDMLSAHCPYRLYPEAIKEAVRQVGATAQVAGCVPAMCDGVTQGQPGMDMSLFSRDVVAQSVAISLSHNCFDAALLLGICDKVAPGLIMGAAAFANLPIAFVPAGPMGTGISNEEKTEIRQKYAAGELDKSALQKMECCSYHSEGTCTFYGTANTNQLVFEAMGLMLPGSAFVPPYTPLREALTNHIAQAIVDKTVVGAHPMPLYKVVTAKNLINSLVALLASGGSTNHTLHLVAIAKAFGYTLTWQDISDLSEVVPLLVSIYPNAKPDINALQAAGGVPVLMKALSRRHLVHEDINTVVGDFASQLTTPVLEDGQLKFVDCGETKNPQVLISDETSCFQPFGGLKVLNGNLGRSVIKISAVAPEHRHVKAPARVFNDQHEVERAYKAGELNQDAVIVVRYAGPAASGMPELHKLMPVLGNLQKAGFKVALLTDGRLSGASGKIPSALHVSPEALRGGNLALLRDGDMIDFDAEAGTINCLTDLSDRTPEHPDTESYEQTYGRYLFKTCRATVSSAEEGATFLF</sequence>
<accession>A0A948TGJ3</accession>
<dbReference type="Pfam" id="PF00920">
    <property type="entry name" value="ILVD_EDD_N"/>
    <property type="match status" value="1"/>
</dbReference>
<dbReference type="GO" id="GO:0004456">
    <property type="term" value="F:phosphogluconate dehydratase activity"/>
    <property type="evidence" value="ECO:0007669"/>
    <property type="project" value="UniProtKB-UniRule"/>
</dbReference>
<dbReference type="InterPro" id="IPR056740">
    <property type="entry name" value="ILV_EDD_C"/>
</dbReference>
<dbReference type="InterPro" id="IPR020558">
    <property type="entry name" value="DiOHA_6PGluconate_deHydtase_CS"/>
</dbReference>
<dbReference type="InterPro" id="IPR000581">
    <property type="entry name" value="ILV_EDD_N"/>
</dbReference>
<dbReference type="InterPro" id="IPR037237">
    <property type="entry name" value="IlvD/EDD_N"/>
</dbReference>
<dbReference type="EC" id="4.2.1.12" evidence="9"/>
<keyword evidence="5" id="KW-0411">Iron-sulfur</keyword>
<evidence type="ECO:0000256" key="2">
    <source>
        <dbReference type="ARBA" id="ARBA00022485"/>
    </source>
</evidence>
<keyword evidence="6" id="KW-0311">Gluconate utilization</keyword>
<dbReference type="GO" id="GO:0046872">
    <property type="term" value="F:metal ion binding"/>
    <property type="evidence" value="ECO:0007669"/>
    <property type="project" value="UniProtKB-KW"/>
</dbReference>
<evidence type="ECO:0000256" key="9">
    <source>
        <dbReference type="NCBIfam" id="TIGR01196"/>
    </source>
</evidence>
<keyword evidence="7 12" id="KW-0456">Lyase</keyword>
<comment type="caution">
    <text evidence="12">The sequence shown here is derived from an EMBL/GenBank/DDBJ whole genome shotgun (WGS) entry which is preliminary data.</text>
</comment>
<dbReference type="InterPro" id="IPR042096">
    <property type="entry name" value="Dihydro-acid_dehy_C"/>
</dbReference>
<evidence type="ECO:0000256" key="6">
    <source>
        <dbReference type="ARBA" id="ARBA00023064"/>
    </source>
</evidence>
<keyword evidence="8" id="KW-0119">Carbohydrate metabolism</keyword>
<comment type="similarity">
    <text evidence="1">Belongs to the IlvD/Edd family.</text>
</comment>
<dbReference type="EMBL" id="JAHLFE010000122">
    <property type="protein sequence ID" value="MBU3844430.1"/>
    <property type="molecule type" value="Genomic_DNA"/>
</dbReference>
<evidence type="ECO:0000256" key="4">
    <source>
        <dbReference type="ARBA" id="ARBA00023004"/>
    </source>
</evidence>